<reference evidence="4 5" key="1">
    <citation type="journal article" date="2023" name="Virus Evol.">
        <title>Computational host range prediction-The good, the bad, and the ugly.</title>
        <authorList>
            <person name="Howell A.A."/>
            <person name="Versoza C.J."/>
            <person name="Pfeifer S.P."/>
        </authorList>
    </citation>
    <scope>NUCLEOTIDE SEQUENCE [LARGE SCALE GENOMIC DNA]</scope>
    <source>
        <strain evidence="4 5">1610/1b</strain>
    </source>
</reference>
<evidence type="ECO:0000256" key="2">
    <source>
        <dbReference type="SAM" id="SignalP"/>
    </source>
</evidence>
<organism evidence="4 5">
    <name type="scientific">Gordonia hydrophobica</name>
    <dbReference type="NCBI Taxonomy" id="40516"/>
    <lineage>
        <taxon>Bacteria</taxon>
        <taxon>Bacillati</taxon>
        <taxon>Actinomycetota</taxon>
        <taxon>Actinomycetes</taxon>
        <taxon>Mycobacteriales</taxon>
        <taxon>Gordoniaceae</taxon>
        <taxon>Gordonia</taxon>
    </lineage>
</organism>
<protein>
    <submittedName>
        <fullName evidence="4">YcnI family protein</fullName>
    </submittedName>
</protein>
<dbReference type="Proteomes" id="UP001479933">
    <property type="component" value="Chromosome"/>
</dbReference>
<dbReference type="CDD" id="cd08545">
    <property type="entry name" value="YcnI_like"/>
    <property type="match status" value="1"/>
</dbReference>
<accession>A0ABZ2U900</accession>
<dbReference type="InterPro" id="IPR038507">
    <property type="entry name" value="YcnI-like_sf"/>
</dbReference>
<evidence type="ECO:0000313" key="4">
    <source>
        <dbReference type="EMBL" id="WYY08879.1"/>
    </source>
</evidence>
<evidence type="ECO:0000313" key="5">
    <source>
        <dbReference type="Proteomes" id="UP001479933"/>
    </source>
</evidence>
<feature type="domain" description="YncI copper-binding" evidence="3">
    <location>
        <begin position="32"/>
        <end position="179"/>
    </location>
</feature>
<keyword evidence="1" id="KW-0472">Membrane</keyword>
<keyword evidence="2" id="KW-0732">Signal</keyword>
<evidence type="ECO:0000256" key="1">
    <source>
        <dbReference type="SAM" id="Phobius"/>
    </source>
</evidence>
<dbReference type="Pfam" id="PF07987">
    <property type="entry name" value="DUF1775"/>
    <property type="match status" value="1"/>
</dbReference>
<feature type="signal peptide" evidence="2">
    <location>
        <begin position="1"/>
        <end position="31"/>
    </location>
</feature>
<keyword evidence="1" id="KW-0812">Transmembrane</keyword>
<keyword evidence="5" id="KW-1185">Reference proteome</keyword>
<feature type="chain" id="PRO_5047039393" evidence="2">
    <location>
        <begin position="32"/>
        <end position="224"/>
    </location>
</feature>
<sequence>MSGSIKRILVLAAALFLTVAASMIGVGAASAHVTAQPGEAKQGGYAVVTFRVPNESDTASTTRVEISIPTEHPLTSVRTTAVPGWSAQVTKTKLDKPVDNHGKSIDEVVSSVIWTADQGNAGIAPGQYQDFPLSMGRLPETDQLMFPATQTYSDGKVVKWDEPSTGDAEPERPAPTVELTADDADSDADGGVDGLAITAIVLGALGALIGVAAFIRSGGSRTGA</sequence>
<dbReference type="InterPro" id="IPR012533">
    <property type="entry name" value="YcnI-copper_dom"/>
</dbReference>
<dbReference type="RefSeq" id="WP_066169809.1">
    <property type="nucleotide sequence ID" value="NZ_CP136137.1"/>
</dbReference>
<dbReference type="Gene3D" id="2.60.40.2230">
    <property type="entry name" value="Uncharacterised protein YcnI-like PF07987, DUF1775"/>
    <property type="match status" value="1"/>
</dbReference>
<evidence type="ECO:0000259" key="3">
    <source>
        <dbReference type="Pfam" id="PF07987"/>
    </source>
</evidence>
<gene>
    <name evidence="4" type="ORF">RVF87_07435</name>
</gene>
<proteinExistence type="predicted"/>
<name>A0ABZ2U900_9ACTN</name>
<dbReference type="EMBL" id="CP136137">
    <property type="protein sequence ID" value="WYY08879.1"/>
    <property type="molecule type" value="Genomic_DNA"/>
</dbReference>
<feature type="transmembrane region" description="Helical" evidence="1">
    <location>
        <begin position="195"/>
        <end position="215"/>
    </location>
</feature>
<keyword evidence="1" id="KW-1133">Transmembrane helix</keyword>